<feature type="signal peptide" evidence="2">
    <location>
        <begin position="1"/>
        <end position="21"/>
    </location>
</feature>
<gene>
    <name evidence="6" type="ORF">K469DRAFT_741154</name>
</gene>
<feature type="chain" id="PRO_5025667342" evidence="2">
    <location>
        <begin position="22"/>
        <end position="762"/>
    </location>
</feature>
<protein>
    <submittedName>
        <fullName evidence="6">Glycoside hydrolase family 89 protein</fullName>
    </submittedName>
</protein>
<dbReference type="Gene3D" id="3.20.20.80">
    <property type="entry name" value="Glycosidases"/>
    <property type="match status" value="1"/>
</dbReference>
<dbReference type="Pfam" id="PF12971">
    <property type="entry name" value="NAGLU_N"/>
    <property type="match status" value="1"/>
</dbReference>
<keyword evidence="1 6" id="KW-0378">Hydrolase</keyword>
<dbReference type="GO" id="GO:0016787">
    <property type="term" value="F:hydrolase activity"/>
    <property type="evidence" value="ECO:0007669"/>
    <property type="project" value="UniProtKB-KW"/>
</dbReference>
<evidence type="ECO:0000256" key="1">
    <source>
        <dbReference type="ARBA" id="ARBA00022801"/>
    </source>
</evidence>
<proteinExistence type="predicted"/>
<evidence type="ECO:0000259" key="3">
    <source>
        <dbReference type="Pfam" id="PF05089"/>
    </source>
</evidence>
<reference evidence="6" key="1">
    <citation type="journal article" date="2020" name="Stud. Mycol.">
        <title>101 Dothideomycetes genomes: a test case for predicting lifestyles and emergence of pathogens.</title>
        <authorList>
            <person name="Haridas S."/>
            <person name="Albert R."/>
            <person name="Binder M."/>
            <person name="Bloem J."/>
            <person name="Labutti K."/>
            <person name="Salamov A."/>
            <person name="Andreopoulos B."/>
            <person name="Baker S."/>
            <person name="Barry K."/>
            <person name="Bills G."/>
            <person name="Bluhm B."/>
            <person name="Cannon C."/>
            <person name="Castanera R."/>
            <person name="Culley D."/>
            <person name="Daum C."/>
            <person name="Ezra D."/>
            <person name="Gonzalez J."/>
            <person name="Henrissat B."/>
            <person name="Kuo A."/>
            <person name="Liang C."/>
            <person name="Lipzen A."/>
            <person name="Lutzoni F."/>
            <person name="Magnuson J."/>
            <person name="Mondo S."/>
            <person name="Nolan M."/>
            <person name="Ohm R."/>
            <person name="Pangilinan J."/>
            <person name="Park H.-J."/>
            <person name="Ramirez L."/>
            <person name="Alfaro M."/>
            <person name="Sun H."/>
            <person name="Tritt A."/>
            <person name="Yoshinaga Y."/>
            <person name="Zwiers L.-H."/>
            <person name="Turgeon B."/>
            <person name="Goodwin S."/>
            <person name="Spatafora J."/>
            <person name="Crous P."/>
            <person name="Grigoriev I."/>
        </authorList>
    </citation>
    <scope>NUCLEOTIDE SEQUENCE</scope>
    <source>
        <strain evidence="6">CBS 207.26</strain>
    </source>
</reference>
<dbReference type="InterPro" id="IPR029018">
    <property type="entry name" value="Hex-like_dom2"/>
</dbReference>
<feature type="domain" description="Alpha-N-acetylglucosaminidase N-terminal" evidence="4">
    <location>
        <begin position="26"/>
        <end position="112"/>
    </location>
</feature>
<dbReference type="PANTHER" id="PTHR12872:SF1">
    <property type="entry name" value="ALPHA-N-ACETYLGLUCOSAMINIDASE"/>
    <property type="match status" value="1"/>
</dbReference>
<accession>A0A6A6DNN8</accession>
<evidence type="ECO:0000259" key="5">
    <source>
        <dbReference type="Pfam" id="PF12972"/>
    </source>
</evidence>
<evidence type="ECO:0000256" key="2">
    <source>
        <dbReference type="SAM" id="SignalP"/>
    </source>
</evidence>
<dbReference type="AlphaFoldDB" id="A0A6A6DNN8"/>
<dbReference type="Proteomes" id="UP000800200">
    <property type="component" value="Unassembled WGS sequence"/>
</dbReference>
<feature type="domain" description="Alpha-N-acetylglucosaminidase tim-barrel" evidence="3">
    <location>
        <begin position="127"/>
        <end position="463"/>
    </location>
</feature>
<evidence type="ECO:0000259" key="4">
    <source>
        <dbReference type="Pfam" id="PF12971"/>
    </source>
</evidence>
<evidence type="ECO:0000313" key="7">
    <source>
        <dbReference type="Proteomes" id="UP000800200"/>
    </source>
</evidence>
<name>A0A6A6DNN8_9PEZI</name>
<feature type="domain" description="Alpha-N-acetylglucosaminidase C-terminal" evidence="5">
    <location>
        <begin position="472"/>
        <end position="730"/>
    </location>
</feature>
<dbReference type="InterPro" id="IPR024240">
    <property type="entry name" value="NAGLU_N"/>
</dbReference>
<keyword evidence="7" id="KW-1185">Reference proteome</keyword>
<sequence length="762" mass="86571">MQVRRILGAFALLWAATALAATSTQGLYDLVKRRVASHCKDFVFILEDTDNSSELTNDEYTISTATDGSIAIQGNSLSALATGLRRYFTDIAHVDIYWFFGSHLDEAASPLPRPNGTITGKSNVPWRYYFNTVTFSYTTSFWSWSDWELELDWLALHSVNLPLAWVGFEKILLDIFRDIGLSDSEIISFFSGPAFQAWNRFGNIQGSWGGELPLTWINDQFELQKKILERMLELGMTPILPAFTGFVPRSLPSLYPNSSFVNGSRWEDFPAEYTNTTFLEPSDSLFEELQERCVRKQIEYYGNITKFYTLDQYNENDPFSGDLEYLRNVTHGTWQSLKSANPAAVWVMQGWLFYSNSDFWNDERVEAYLSGVEEDSDMLILDLFSESQPQWQRTRGYYGKPWIWNQLHDYGGNQGLYGQIENLTVNPTQALQSSSSLVGFGLTPEGQEGNEIMYKLLLDQAWQNEPIDTRAYFRQWVRNRYSTKHKTDVPDALYTAWEILRQTAYNNTNLTSNAVPKSIFELSPNITSLTNRTGHHPTTLNYDPTAILEAWRAMLAASQQDKELWDNPAYQHDFVDLTRQFISNSFLANYVTLMQTWNASSSNSTAEYRELLRFQAGNLIGGLDALDAALSTLPQFRLDTLINAARSLAPLSDTGIADFYEYNARNQISRWGPNGEINDYASKSWGGLVGGYYKPRWEAFLNYLIETGPEEYDSSEARGGVKEVEEMFQVPGSGIGMQGSSGELKQVVERDVLPVLRGLGII</sequence>
<dbReference type="Gene3D" id="3.30.379.10">
    <property type="entry name" value="Chitobiase/beta-hexosaminidase domain 2-like"/>
    <property type="match status" value="1"/>
</dbReference>
<dbReference type="Pfam" id="PF05089">
    <property type="entry name" value="NAGLU"/>
    <property type="match status" value="1"/>
</dbReference>
<organism evidence="6 7">
    <name type="scientific">Zopfia rhizophila CBS 207.26</name>
    <dbReference type="NCBI Taxonomy" id="1314779"/>
    <lineage>
        <taxon>Eukaryota</taxon>
        <taxon>Fungi</taxon>
        <taxon>Dikarya</taxon>
        <taxon>Ascomycota</taxon>
        <taxon>Pezizomycotina</taxon>
        <taxon>Dothideomycetes</taxon>
        <taxon>Dothideomycetes incertae sedis</taxon>
        <taxon>Zopfiaceae</taxon>
        <taxon>Zopfia</taxon>
    </lineage>
</organism>
<keyword evidence="2" id="KW-0732">Signal</keyword>
<dbReference type="InterPro" id="IPR024733">
    <property type="entry name" value="NAGLU_tim-barrel"/>
</dbReference>
<dbReference type="PANTHER" id="PTHR12872">
    <property type="entry name" value="ALPHA-N-ACETYLGLUCOSAMINIDASE"/>
    <property type="match status" value="1"/>
</dbReference>
<dbReference type="Gene3D" id="1.20.120.670">
    <property type="entry name" value="N-acetyl-b-d-glucoasminidase"/>
    <property type="match status" value="1"/>
</dbReference>
<dbReference type="EMBL" id="ML994657">
    <property type="protein sequence ID" value="KAF2180635.1"/>
    <property type="molecule type" value="Genomic_DNA"/>
</dbReference>
<dbReference type="Pfam" id="PF12972">
    <property type="entry name" value="NAGLU_C"/>
    <property type="match status" value="1"/>
</dbReference>
<dbReference type="InterPro" id="IPR007781">
    <property type="entry name" value="NAGLU"/>
</dbReference>
<dbReference type="OrthoDB" id="64736at2759"/>
<evidence type="ECO:0000313" key="6">
    <source>
        <dbReference type="EMBL" id="KAF2180635.1"/>
    </source>
</evidence>
<dbReference type="InterPro" id="IPR024732">
    <property type="entry name" value="NAGLU_C"/>
</dbReference>